<sequence>MSTNILFVFEGERAEKVIAESLEKSVFKDEKIIKCAFAADIYQLYATFVTDEYLDMFSYIKALNEQNAKVLEDYNRDDFSEIHLFFDYDGHATANKGKPGDEKIKEMLTYFDNETEQGKLYISYPMVEAIRHFKDHDSFRDLCVKCKGRNCPNQEDCKEVATCLSEPHYKTRVGNECPKMSNIHQYNSECWNTLIKAHLFKMNYVVNDSYSLPEELVSQFVIFEKQIEKYIGQPCPKVAVLSAFPLFVFDYFGCKEIIRRLT</sequence>
<proteinExistence type="predicted"/>
<organism evidence="1 2">
    <name type="scientific">Parabacteroides goldsteinii DSM 19448 = WAL 12034</name>
    <dbReference type="NCBI Taxonomy" id="927665"/>
    <lineage>
        <taxon>Bacteria</taxon>
        <taxon>Pseudomonadati</taxon>
        <taxon>Bacteroidota</taxon>
        <taxon>Bacteroidia</taxon>
        <taxon>Bacteroidales</taxon>
        <taxon>Tannerellaceae</taxon>
        <taxon>Parabacteroides</taxon>
    </lineage>
</organism>
<evidence type="ECO:0000313" key="1">
    <source>
        <dbReference type="EMBL" id="KKB48743.1"/>
    </source>
</evidence>
<name>A0A0F5ITC8_9BACT</name>
<dbReference type="HOGENOM" id="CLU_087612_0_0_10"/>
<dbReference type="PATRIC" id="fig|927665.4.peg.4081"/>
<dbReference type="RefSeq" id="WP_052349849.1">
    <property type="nucleotide sequence ID" value="NZ_KQ033913.1"/>
</dbReference>
<accession>A0A0F5ITC8</accession>
<comment type="caution">
    <text evidence="1">The sequence shown here is derived from an EMBL/GenBank/DDBJ whole genome shotgun (WGS) entry which is preliminary data.</text>
</comment>
<dbReference type="AlphaFoldDB" id="A0A0F5ITC8"/>
<gene>
    <name evidence="1" type="ORF">HMPREF1535_03972</name>
</gene>
<dbReference type="EMBL" id="AQHV01000021">
    <property type="protein sequence ID" value="KKB48743.1"/>
    <property type="molecule type" value="Genomic_DNA"/>
</dbReference>
<protein>
    <submittedName>
        <fullName evidence="1">Uncharacterized protein</fullName>
    </submittedName>
</protein>
<dbReference type="Proteomes" id="UP000033047">
    <property type="component" value="Unassembled WGS sequence"/>
</dbReference>
<dbReference type="GeneID" id="69980597"/>
<evidence type="ECO:0000313" key="2">
    <source>
        <dbReference type="Proteomes" id="UP000033047"/>
    </source>
</evidence>
<reference evidence="1 2" key="1">
    <citation type="submission" date="2013-04" db="EMBL/GenBank/DDBJ databases">
        <title>The Genome Sequence of Parabacteroides goldsteinii DSM 19448.</title>
        <authorList>
            <consortium name="The Broad Institute Genomics Platform"/>
            <person name="Earl A."/>
            <person name="Ward D."/>
            <person name="Feldgarden M."/>
            <person name="Gevers D."/>
            <person name="Martens E."/>
            <person name="Sakamoto M."/>
            <person name="Benno Y."/>
            <person name="Song Y."/>
            <person name="Liu C."/>
            <person name="Lee J."/>
            <person name="Bolanos M."/>
            <person name="Vaisanen M.L."/>
            <person name="Finegold S.M."/>
            <person name="Walker B."/>
            <person name="Young S."/>
            <person name="Zeng Q."/>
            <person name="Gargeya S."/>
            <person name="Fitzgerald M."/>
            <person name="Haas B."/>
            <person name="Abouelleil A."/>
            <person name="Allen A.W."/>
            <person name="Alvarado L."/>
            <person name="Arachchi H.M."/>
            <person name="Berlin A.M."/>
            <person name="Chapman S.B."/>
            <person name="Gainer-Dewar J."/>
            <person name="Goldberg J."/>
            <person name="Griggs A."/>
            <person name="Gujja S."/>
            <person name="Hansen M."/>
            <person name="Howarth C."/>
            <person name="Imamovic A."/>
            <person name="Ireland A."/>
            <person name="Larimer J."/>
            <person name="McCowan C."/>
            <person name="Murphy C."/>
            <person name="Pearson M."/>
            <person name="Poon T.W."/>
            <person name="Priest M."/>
            <person name="Roberts A."/>
            <person name="Saif S."/>
            <person name="Shea T."/>
            <person name="Sisk P."/>
            <person name="Sykes S."/>
            <person name="Wortman J."/>
            <person name="Nusbaum C."/>
            <person name="Birren B."/>
        </authorList>
    </citation>
    <scope>NUCLEOTIDE SEQUENCE [LARGE SCALE GENOMIC DNA]</scope>
    <source>
        <strain evidence="1 2">DSM 19448</strain>
    </source>
</reference>